<dbReference type="EMBL" id="MT144731">
    <property type="protein sequence ID" value="QJH98407.1"/>
    <property type="molecule type" value="Genomic_DNA"/>
</dbReference>
<dbReference type="EMBL" id="MT144185">
    <property type="protein sequence ID" value="QJA50285.1"/>
    <property type="molecule type" value="Genomic_DNA"/>
</dbReference>
<name>A0A6H1ZSM9_9ZZZZ</name>
<organism evidence="1">
    <name type="scientific">viral metagenome</name>
    <dbReference type="NCBI Taxonomy" id="1070528"/>
    <lineage>
        <taxon>unclassified sequences</taxon>
        <taxon>metagenomes</taxon>
        <taxon>organismal metagenomes</taxon>
    </lineage>
</organism>
<proteinExistence type="predicted"/>
<evidence type="ECO:0000313" key="2">
    <source>
        <dbReference type="EMBL" id="QJH98407.1"/>
    </source>
</evidence>
<protein>
    <submittedName>
        <fullName evidence="1">Uncharacterized protein</fullName>
    </submittedName>
</protein>
<evidence type="ECO:0000313" key="1">
    <source>
        <dbReference type="EMBL" id="QJA50285.1"/>
    </source>
</evidence>
<dbReference type="InterPro" id="IPR056209">
    <property type="entry name" value="SU10_adaptor"/>
</dbReference>
<accession>A0A6H1ZSM9</accession>
<dbReference type="AlphaFoldDB" id="A0A6H1ZSM9"/>
<dbReference type="Pfam" id="PF24175">
    <property type="entry name" value="SU10_adaptor"/>
    <property type="match status" value="1"/>
</dbReference>
<gene>
    <name evidence="1" type="ORF">TM448A01681_0011</name>
    <name evidence="2" type="ORF">TM448B01302_0011</name>
</gene>
<sequence>MADSHMQYNSHTDGLDCVSTILDKSGAKSVNVYPLQRITRNFNAAMDMYFGWAFRVGKKWNYDDVNETTPPIDTQNIVSGTNRYKIGTFTEKVIRVIRIEVLNSSGVGLSLTPETIDELELVQPGNESGVIVGTSTDTFQERYVNAPSGVPTHYIKYGDFIYLRPNPNYAYTAGLLIYFNRPATYMASTATTTVPGIVLTHIPLVCEMAANEFKYDKGKITLGDKLAFEQYVKSIVEDYFANRDEDIPERIMPLVESDK</sequence>
<reference evidence="1" key="1">
    <citation type="submission" date="2020-03" db="EMBL/GenBank/DDBJ databases">
        <title>The deep terrestrial virosphere.</title>
        <authorList>
            <person name="Holmfeldt K."/>
            <person name="Nilsson E."/>
            <person name="Simone D."/>
            <person name="Lopez-Fernandez M."/>
            <person name="Wu X."/>
            <person name="de Brujin I."/>
            <person name="Lundin D."/>
            <person name="Andersson A."/>
            <person name="Bertilsson S."/>
            <person name="Dopson M."/>
        </authorList>
    </citation>
    <scope>NUCLEOTIDE SEQUENCE</scope>
    <source>
        <strain evidence="1">TM448A01681</strain>
        <strain evidence="2">TM448B01302</strain>
    </source>
</reference>